<organism evidence="1 2">
    <name type="scientific">Paramuricea clavata</name>
    <name type="common">Red gorgonian</name>
    <name type="synonym">Violescent sea-whip</name>
    <dbReference type="NCBI Taxonomy" id="317549"/>
    <lineage>
        <taxon>Eukaryota</taxon>
        <taxon>Metazoa</taxon>
        <taxon>Cnidaria</taxon>
        <taxon>Anthozoa</taxon>
        <taxon>Octocorallia</taxon>
        <taxon>Malacalcyonacea</taxon>
        <taxon>Plexauridae</taxon>
        <taxon>Paramuricea</taxon>
    </lineage>
</organism>
<sequence length="112" mass="13266">MKDAVSNILEQFNNHFGKYPKFTQFDQGTEFYNKEVKSLLNKHNIEFFSTYSDKKAAVVERFNRTLKALMWKYFYSASTYKWFDVLQDLTDNYNSSVNRSIKTTPDSVNESN</sequence>
<name>A0A6S7L8E0_PARCT</name>
<dbReference type="PROSITE" id="PS50994">
    <property type="entry name" value="INTEGRASE"/>
    <property type="match status" value="1"/>
</dbReference>
<comment type="caution">
    <text evidence="1">The sequence shown here is derived from an EMBL/GenBank/DDBJ whole genome shotgun (WGS) entry which is preliminary data.</text>
</comment>
<dbReference type="AlphaFoldDB" id="A0A6S7L8E0"/>
<reference evidence="1" key="1">
    <citation type="submission" date="2020-04" db="EMBL/GenBank/DDBJ databases">
        <authorList>
            <person name="Alioto T."/>
            <person name="Alioto T."/>
            <person name="Gomez Garrido J."/>
        </authorList>
    </citation>
    <scope>NUCLEOTIDE SEQUENCE</scope>
    <source>
        <strain evidence="1">A484AB</strain>
    </source>
</reference>
<gene>
    <name evidence="1" type="ORF">PACLA_8A027542</name>
</gene>
<dbReference type="PANTHER" id="PTHR46585:SF1">
    <property type="entry name" value="CHROMO DOMAIN-CONTAINING PROTEIN"/>
    <property type="match status" value="1"/>
</dbReference>
<dbReference type="InterPro" id="IPR001584">
    <property type="entry name" value="Integrase_cat-core"/>
</dbReference>
<evidence type="ECO:0000313" key="2">
    <source>
        <dbReference type="Proteomes" id="UP001152795"/>
    </source>
</evidence>
<keyword evidence="2" id="KW-1185">Reference proteome</keyword>
<dbReference type="InterPro" id="IPR036397">
    <property type="entry name" value="RNaseH_sf"/>
</dbReference>
<dbReference type="GO" id="GO:0003676">
    <property type="term" value="F:nucleic acid binding"/>
    <property type="evidence" value="ECO:0007669"/>
    <property type="project" value="InterPro"/>
</dbReference>
<proteinExistence type="predicted"/>
<dbReference type="InterPro" id="IPR012337">
    <property type="entry name" value="RNaseH-like_sf"/>
</dbReference>
<dbReference type="Gene3D" id="3.30.420.10">
    <property type="entry name" value="Ribonuclease H-like superfamily/Ribonuclease H"/>
    <property type="match status" value="1"/>
</dbReference>
<dbReference type="GO" id="GO:0015074">
    <property type="term" value="P:DNA integration"/>
    <property type="evidence" value="ECO:0007669"/>
    <property type="project" value="InterPro"/>
</dbReference>
<dbReference type="Proteomes" id="UP001152795">
    <property type="component" value="Unassembled WGS sequence"/>
</dbReference>
<accession>A0A6S7L8E0</accession>
<protein>
    <submittedName>
        <fullName evidence="1">Integrase core domain-containing</fullName>
    </submittedName>
</protein>
<evidence type="ECO:0000313" key="1">
    <source>
        <dbReference type="EMBL" id="CAB4028749.1"/>
    </source>
</evidence>
<dbReference type="PANTHER" id="PTHR46585">
    <property type="entry name" value="INTEGRASE CORE DOMAIN CONTAINING PROTEIN"/>
    <property type="match status" value="1"/>
</dbReference>
<dbReference type="EMBL" id="CACRXK020015691">
    <property type="protein sequence ID" value="CAB4028749.1"/>
    <property type="molecule type" value="Genomic_DNA"/>
</dbReference>
<dbReference type="SUPFAM" id="SSF53098">
    <property type="entry name" value="Ribonuclease H-like"/>
    <property type="match status" value="1"/>
</dbReference>